<feature type="binding site" evidence="17">
    <location>
        <position position="417"/>
    </location>
    <ligand>
        <name>Mg(2+)</name>
        <dbReference type="ChEBI" id="CHEBI:18420"/>
    </ligand>
</feature>
<sequence length="558" mass="63445">MVNNSLSIPPLSAYADLINNLEGSITCAQYIVEVNGFHQWPEYKRWCTSVQENYLTECLRPPGFISTDGPETAKVFNELSQNQHIACSVHGVPPPELTWDGDTTSYIASSAERLETIQIRERATDGSWMVQRRLTFTEVVRTDNRVYTCLAKNIASNKTQEYTLTVVPIPDNPSWTTPTLVSTGIALALLFPAALLLLCRRKRAIKLGKMHDDFKYGRPLDDKQGEKKIKRRLSFLPSEIYRIYQNLNALPFPKELQLTPSRLTLNKKHILGRGEFGTVYMGLLDGIIPTAIKTVTDDSDDVKLNALLSEVKVMAFVGSHTNVTQLLGVQLVDLRKGLVYVAVEYCSLGSLKEYLTKHSNELGTSGSFYKFQDYVDRPNFVQPLFLYELLRWCHQVSNAMEFLGSKKIIHGDLAARNVLLDNNFVAKVSDFGLSRQMFNNYKQSVVGSWDTPLPVAWLSIEALRHLRFSIQPDVWAFGVFMWEVFTMGETPYIGINLGPEFVQYLEDGHRLEIPEQATKEIYGLMMKCWTYAPTNRISFQQLSIELLRLYGLEYMKLA</sequence>
<evidence type="ECO:0000256" key="15">
    <source>
        <dbReference type="PIRSR" id="PIRSR000615-1"/>
    </source>
</evidence>
<feature type="binding site" evidence="16 18">
    <location>
        <position position="293"/>
    </location>
    <ligand>
        <name>ATP</name>
        <dbReference type="ChEBI" id="CHEBI:30616"/>
    </ligand>
</feature>
<dbReference type="PANTHER" id="PTHR24416">
    <property type="entry name" value="TYROSINE-PROTEIN KINASE RECEPTOR"/>
    <property type="match status" value="1"/>
</dbReference>
<keyword evidence="9" id="KW-0472">Membrane</keyword>
<evidence type="ECO:0000259" key="20">
    <source>
        <dbReference type="PROSITE" id="PS50835"/>
    </source>
</evidence>
<keyword evidence="12 21" id="KW-0675">Receptor</keyword>
<keyword evidence="17" id="KW-0479">Metal-binding</keyword>
<evidence type="ECO:0000259" key="19">
    <source>
        <dbReference type="PROSITE" id="PS50011"/>
    </source>
</evidence>
<accession>A0A226DZY3</accession>
<dbReference type="FunFam" id="1.10.510.10:FF:001512">
    <property type="entry name" value="Receptor tyrosine-protein kinase erbB-2"/>
    <property type="match status" value="1"/>
</dbReference>
<evidence type="ECO:0000256" key="16">
    <source>
        <dbReference type="PIRSR" id="PIRSR000615-2"/>
    </source>
</evidence>
<evidence type="ECO:0000256" key="3">
    <source>
        <dbReference type="ARBA" id="ARBA00022679"/>
    </source>
</evidence>
<name>A0A226DZY3_FOLCA</name>
<dbReference type="EMBL" id="LNIX01000010">
    <property type="protein sequence ID" value="OXA49766.1"/>
    <property type="molecule type" value="Genomic_DNA"/>
</dbReference>
<keyword evidence="10" id="KW-0829">Tyrosine-protein kinase</keyword>
<keyword evidence="7 16" id="KW-0067">ATP-binding</keyword>
<keyword evidence="22" id="KW-1185">Reference proteome</keyword>
<dbReference type="GO" id="GO:0005886">
    <property type="term" value="C:plasma membrane"/>
    <property type="evidence" value="ECO:0007669"/>
    <property type="project" value="TreeGrafter"/>
</dbReference>
<dbReference type="OrthoDB" id="3256376at2759"/>
<keyword evidence="11" id="KW-1015">Disulfide bond</keyword>
<keyword evidence="3" id="KW-0808">Transferase</keyword>
<keyword evidence="17" id="KW-0460">Magnesium</keyword>
<organism evidence="21 22">
    <name type="scientific">Folsomia candida</name>
    <name type="common">Springtail</name>
    <dbReference type="NCBI Taxonomy" id="158441"/>
    <lineage>
        <taxon>Eukaryota</taxon>
        <taxon>Metazoa</taxon>
        <taxon>Ecdysozoa</taxon>
        <taxon>Arthropoda</taxon>
        <taxon>Hexapoda</taxon>
        <taxon>Collembola</taxon>
        <taxon>Entomobryomorpha</taxon>
        <taxon>Isotomoidea</taxon>
        <taxon>Isotomidae</taxon>
        <taxon>Proisotominae</taxon>
        <taxon>Folsomia</taxon>
    </lineage>
</organism>
<dbReference type="Pfam" id="PF07714">
    <property type="entry name" value="PK_Tyr_Ser-Thr"/>
    <property type="match status" value="1"/>
</dbReference>
<dbReference type="CDD" id="cd00192">
    <property type="entry name" value="PTKc"/>
    <property type="match status" value="1"/>
</dbReference>
<dbReference type="PROSITE" id="PS00107">
    <property type="entry name" value="PROTEIN_KINASE_ATP"/>
    <property type="match status" value="1"/>
</dbReference>
<dbReference type="AlphaFoldDB" id="A0A226DZY3"/>
<feature type="active site" description="Proton acceptor" evidence="15">
    <location>
        <position position="412"/>
    </location>
</feature>
<keyword evidence="5 16" id="KW-0547">Nucleotide-binding</keyword>
<dbReference type="InterPro" id="IPR000719">
    <property type="entry name" value="Prot_kinase_dom"/>
</dbReference>
<dbReference type="GO" id="GO:0005524">
    <property type="term" value="F:ATP binding"/>
    <property type="evidence" value="ECO:0007669"/>
    <property type="project" value="UniProtKB-UniRule"/>
</dbReference>
<dbReference type="InterPro" id="IPR017441">
    <property type="entry name" value="Protein_kinase_ATP_BS"/>
</dbReference>
<feature type="binding site" evidence="17">
    <location>
        <position position="430"/>
    </location>
    <ligand>
        <name>Mg(2+)</name>
        <dbReference type="ChEBI" id="CHEBI:18420"/>
    </ligand>
</feature>
<dbReference type="GO" id="GO:0030182">
    <property type="term" value="P:neuron differentiation"/>
    <property type="evidence" value="ECO:0007669"/>
    <property type="project" value="UniProtKB-ARBA"/>
</dbReference>
<evidence type="ECO:0000256" key="8">
    <source>
        <dbReference type="ARBA" id="ARBA00022989"/>
    </source>
</evidence>
<feature type="binding site" evidence="16">
    <location>
        <position position="416"/>
    </location>
    <ligand>
        <name>ATP</name>
        <dbReference type="ChEBI" id="CHEBI:30616"/>
    </ligand>
</feature>
<dbReference type="InterPro" id="IPR013783">
    <property type="entry name" value="Ig-like_fold"/>
</dbReference>
<dbReference type="PANTHER" id="PTHR24416:SF600">
    <property type="entry name" value="PDGF- AND VEGF-RECEPTOR RELATED, ISOFORM J"/>
    <property type="match status" value="1"/>
</dbReference>
<dbReference type="Gene3D" id="3.30.200.20">
    <property type="entry name" value="Phosphorylase Kinase, domain 1"/>
    <property type="match status" value="1"/>
</dbReference>
<dbReference type="GO" id="GO:0004714">
    <property type="term" value="F:transmembrane receptor protein tyrosine kinase activity"/>
    <property type="evidence" value="ECO:0007669"/>
    <property type="project" value="UniProtKB-EC"/>
</dbReference>
<dbReference type="PROSITE" id="PS00109">
    <property type="entry name" value="PROTEIN_KINASE_TYR"/>
    <property type="match status" value="1"/>
</dbReference>
<dbReference type="GO" id="GO:0051130">
    <property type="term" value="P:positive regulation of cellular component organization"/>
    <property type="evidence" value="ECO:0007669"/>
    <property type="project" value="UniProtKB-ARBA"/>
</dbReference>
<dbReference type="PIRSF" id="PIRSF000615">
    <property type="entry name" value="TyrPK_CSF1-R"/>
    <property type="match status" value="1"/>
</dbReference>
<evidence type="ECO:0000256" key="6">
    <source>
        <dbReference type="ARBA" id="ARBA00022777"/>
    </source>
</evidence>
<dbReference type="Pfam" id="PF13927">
    <property type="entry name" value="Ig_3"/>
    <property type="match status" value="1"/>
</dbReference>
<dbReference type="Gene3D" id="2.60.40.10">
    <property type="entry name" value="Immunoglobulins"/>
    <property type="match status" value="1"/>
</dbReference>
<dbReference type="GO" id="GO:0043235">
    <property type="term" value="C:receptor complex"/>
    <property type="evidence" value="ECO:0007669"/>
    <property type="project" value="TreeGrafter"/>
</dbReference>
<feature type="binding site" evidence="16">
    <location>
        <begin position="272"/>
        <end position="279"/>
    </location>
    <ligand>
        <name>ATP</name>
        <dbReference type="ChEBI" id="CHEBI:30616"/>
    </ligand>
</feature>
<evidence type="ECO:0000313" key="21">
    <source>
        <dbReference type="EMBL" id="OXA49766.1"/>
    </source>
</evidence>
<reference evidence="21 22" key="1">
    <citation type="submission" date="2015-12" db="EMBL/GenBank/DDBJ databases">
        <title>The genome of Folsomia candida.</title>
        <authorList>
            <person name="Faddeeva A."/>
            <person name="Derks M.F."/>
            <person name="Anvar Y."/>
            <person name="Smit S."/>
            <person name="Van Straalen N."/>
            <person name="Roelofs D."/>
        </authorList>
    </citation>
    <scope>NUCLEOTIDE SEQUENCE [LARGE SCALE GENOMIC DNA]</scope>
    <source>
        <strain evidence="21 22">VU population</strain>
        <tissue evidence="21">Whole body</tissue>
    </source>
</reference>
<evidence type="ECO:0000256" key="12">
    <source>
        <dbReference type="ARBA" id="ARBA00023170"/>
    </source>
</evidence>
<dbReference type="InterPro" id="IPR036179">
    <property type="entry name" value="Ig-like_dom_sf"/>
</dbReference>
<evidence type="ECO:0000256" key="11">
    <source>
        <dbReference type="ARBA" id="ARBA00023157"/>
    </source>
</evidence>
<dbReference type="InterPro" id="IPR011009">
    <property type="entry name" value="Kinase-like_dom_sf"/>
</dbReference>
<dbReference type="GO" id="GO:0007169">
    <property type="term" value="P:cell surface receptor protein tyrosine kinase signaling pathway"/>
    <property type="evidence" value="ECO:0007669"/>
    <property type="project" value="TreeGrafter"/>
</dbReference>
<evidence type="ECO:0000256" key="18">
    <source>
        <dbReference type="PROSITE-ProRule" id="PRU10141"/>
    </source>
</evidence>
<evidence type="ECO:0000256" key="9">
    <source>
        <dbReference type="ARBA" id="ARBA00023136"/>
    </source>
</evidence>
<evidence type="ECO:0000256" key="5">
    <source>
        <dbReference type="ARBA" id="ARBA00022741"/>
    </source>
</evidence>
<dbReference type="OMA" id="TIKETSH"/>
<dbReference type="InterPro" id="IPR050122">
    <property type="entry name" value="RTK"/>
</dbReference>
<dbReference type="GO" id="GO:0048468">
    <property type="term" value="P:cell development"/>
    <property type="evidence" value="ECO:0007669"/>
    <property type="project" value="UniProtKB-ARBA"/>
</dbReference>
<evidence type="ECO:0000256" key="1">
    <source>
        <dbReference type="ARBA" id="ARBA00004167"/>
    </source>
</evidence>
<gene>
    <name evidence="21" type="ORF">Fcan01_15343</name>
</gene>
<dbReference type="Proteomes" id="UP000198287">
    <property type="component" value="Unassembled WGS sequence"/>
</dbReference>
<dbReference type="GO" id="GO:0012505">
    <property type="term" value="C:endomembrane system"/>
    <property type="evidence" value="ECO:0007669"/>
    <property type="project" value="UniProtKB-SubCell"/>
</dbReference>
<comment type="catalytic activity">
    <reaction evidence="14">
        <text>L-tyrosyl-[protein] + ATP = O-phospho-L-tyrosyl-[protein] + ADP + H(+)</text>
        <dbReference type="Rhea" id="RHEA:10596"/>
        <dbReference type="Rhea" id="RHEA-COMP:10136"/>
        <dbReference type="Rhea" id="RHEA-COMP:20101"/>
        <dbReference type="ChEBI" id="CHEBI:15378"/>
        <dbReference type="ChEBI" id="CHEBI:30616"/>
        <dbReference type="ChEBI" id="CHEBI:46858"/>
        <dbReference type="ChEBI" id="CHEBI:61978"/>
        <dbReference type="ChEBI" id="CHEBI:456216"/>
        <dbReference type="EC" id="2.7.10.1"/>
    </reaction>
</comment>
<evidence type="ECO:0000256" key="2">
    <source>
        <dbReference type="ARBA" id="ARBA00004308"/>
    </source>
</evidence>
<evidence type="ECO:0000256" key="4">
    <source>
        <dbReference type="ARBA" id="ARBA00022692"/>
    </source>
</evidence>
<dbReference type="GO" id="GO:0046872">
    <property type="term" value="F:metal ion binding"/>
    <property type="evidence" value="ECO:0007669"/>
    <property type="project" value="UniProtKB-KW"/>
</dbReference>
<dbReference type="SUPFAM" id="SSF48726">
    <property type="entry name" value="Immunoglobulin"/>
    <property type="match status" value="1"/>
</dbReference>
<evidence type="ECO:0000256" key="7">
    <source>
        <dbReference type="ARBA" id="ARBA00022840"/>
    </source>
</evidence>
<dbReference type="InterPro" id="IPR008266">
    <property type="entry name" value="Tyr_kinase_AS"/>
</dbReference>
<dbReference type="PROSITE" id="PS50011">
    <property type="entry name" value="PROTEIN_KINASE_DOM"/>
    <property type="match status" value="1"/>
</dbReference>
<evidence type="ECO:0000313" key="22">
    <source>
        <dbReference type="Proteomes" id="UP000198287"/>
    </source>
</evidence>
<dbReference type="PRINTS" id="PR00109">
    <property type="entry name" value="TYRKINASE"/>
</dbReference>
<keyword evidence="4" id="KW-0812">Transmembrane</keyword>
<feature type="domain" description="Protein kinase" evidence="19">
    <location>
        <begin position="265"/>
        <end position="555"/>
    </location>
</feature>
<keyword evidence="6" id="KW-0418">Kinase</keyword>
<dbReference type="InterPro" id="IPR007110">
    <property type="entry name" value="Ig-like_dom"/>
</dbReference>
<feature type="domain" description="Ig-like" evidence="20">
    <location>
        <begin position="70"/>
        <end position="165"/>
    </location>
</feature>
<dbReference type="PROSITE" id="PS50835">
    <property type="entry name" value="IG_LIKE"/>
    <property type="match status" value="1"/>
</dbReference>
<feature type="binding site" evidence="17">
    <location>
        <position position="241"/>
    </location>
    <ligand>
        <name>Mg(2+)</name>
        <dbReference type="ChEBI" id="CHEBI:18420"/>
    </ligand>
</feature>
<dbReference type="InterPro" id="IPR001245">
    <property type="entry name" value="Ser-Thr/Tyr_kinase_cat_dom"/>
</dbReference>
<comment type="subcellular location">
    <subcellularLocation>
        <location evidence="2">Endomembrane system</location>
    </subcellularLocation>
    <subcellularLocation>
        <location evidence="1">Membrane</location>
        <topology evidence="1">Single-pass membrane protein</topology>
    </subcellularLocation>
</comment>
<evidence type="ECO:0000256" key="17">
    <source>
        <dbReference type="PIRSR" id="PIRSR000615-3"/>
    </source>
</evidence>
<keyword evidence="13" id="KW-0325">Glycoprotein</keyword>
<evidence type="ECO:0000256" key="14">
    <source>
        <dbReference type="ARBA" id="ARBA00051243"/>
    </source>
</evidence>
<comment type="caution">
    <text evidence="21">The sequence shown here is derived from an EMBL/GenBank/DDBJ whole genome shotgun (WGS) entry which is preliminary data.</text>
</comment>
<keyword evidence="8" id="KW-1133">Transmembrane helix</keyword>
<dbReference type="SUPFAM" id="SSF56112">
    <property type="entry name" value="Protein kinase-like (PK-like)"/>
    <property type="match status" value="1"/>
</dbReference>
<proteinExistence type="predicted"/>
<evidence type="ECO:0000256" key="13">
    <source>
        <dbReference type="ARBA" id="ARBA00023180"/>
    </source>
</evidence>
<dbReference type="GO" id="GO:0050793">
    <property type="term" value="P:regulation of developmental process"/>
    <property type="evidence" value="ECO:0007669"/>
    <property type="project" value="UniProtKB-ARBA"/>
</dbReference>
<protein>
    <submittedName>
        <fullName evidence="21">Fibroblast growth factor receptor 3</fullName>
    </submittedName>
</protein>
<evidence type="ECO:0000256" key="10">
    <source>
        <dbReference type="ARBA" id="ARBA00023137"/>
    </source>
</evidence>
<dbReference type="Gene3D" id="1.10.510.10">
    <property type="entry name" value="Transferase(Phosphotransferase) domain 1"/>
    <property type="match status" value="1"/>
</dbReference>